<keyword evidence="7" id="KW-0560">Oxidoreductase</keyword>
<keyword evidence="8" id="KW-0520">NAD</keyword>
<gene>
    <name evidence="11" type="ORF">FAZ21_05850</name>
</gene>
<reference evidence="11 12" key="1">
    <citation type="submission" date="2019-04" db="EMBL/GenBank/DDBJ databases">
        <title>Chitiniphilus eburnea sp. nov., a novel chitinolytic bacterium isolated from aquaculture sludge.</title>
        <authorList>
            <person name="Sheng M."/>
        </authorList>
    </citation>
    <scope>NUCLEOTIDE SEQUENCE [LARGE SCALE GENOMIC DNA]</scope>
    <source>
        <strain evidence="11 12">HX-2-15</strain>
    </source>
</reference>
<comment type="subcellular location">
    <subcellularLocation>
        <location evidence="2">Cytoplasm</location>
    </subcellularLocation>
</comment>
<organism evidence="11 12">
    <name type="scientific">Chitiniphilus eburneus</name>
    <dbReference type="NCBI Taxonomy" id="2571148"/>
    <lineage>
        <taxon>Bacteria</taxon>
        <taxon>Pseudomonadati</taxon>
        <taxon>Pseudomonadota</taxon>
        <taxon>Betaproteobacteria</taxon>
        <taxon>Neisseriales</taxon>
        <taxon>Chitinibacteraceae</taxon>
        <taxon>Chitiniphilus</taxon>
    </lineage>
</organism>
<evidence type="ECO:0000313" key="12">
    <source>
        <dbReference type="Proteomes" id="UP000310016"/>
    </source>
</evidence>
<evidence type="ECO:0000256" key="4">
    <source>
        <dbReference type="ARBA" id="ARBA00022490"/>
    </source>
</evidence>
<sequence length="383" mass="40069">MSDPVVIVGAGLAAYHCAREFRKLDTSTPLFIVARDGAGFYSKPMLSNALAGNKAPEALVMKSAERMAEELNATIWPRCEATAIDVAAQTVAFADGRQLRYRDLVLALGADPIRLSLAGDAAAQVLSVNDLDDYARFVERLPVEGAVAILGAGLIGCEFANDLLARGLKPVVVDPAAWPLSRFVPQAAGDWLRERLAAAGVDFHLGVAATSVNEASGGYRVALDDGAVLEVALVLSAVGLCPRTGLARQSGMATGRGVTVGRDLQTSAQHVWALGDCAEVAGSSLPFVMPLMQQARVLAATLAGQGAQVRYPAMPVIVKTPGCPTVVAPPQGGRDGVWEVDANEVALVARHCSPTGELLGFALMGEGIRQRQSLVAQLAPWLD</sequence>
<dbReference type="RefSeq" id="WP_136772348.1">
    <property type="nucleotide sequence ID" value="NZ_CP156074.1"/>
</dbReference>
<protein>
    <submittedName>
        <fullName evidence="11">FAD-dependent oxidoreductase</fullName>
    </submittedName>
</protein>
<dbReference type="Gene3D" id="3.30.390.120">
    <property type="match status" value="1"/>
</dbReference>
<dbReference type="PANTHER" id="PTHR43429:SF3">
    <property type="entry name" value="NITRITE REDUCTASE [NAD(P)H]"/>
    <property type="match status" value="1"/>
</dbReference>
<evidence type="ECO:0000256" key="3">
    <source>
        <dbReference type="ARBA" id="ARBA00006442"/>
    </source>
</evidence>
<dbReference type="PANTHER" id="PTHR43429">
    <property type="entry name" value="PYRIDINE NUCLEOTIDE-DISULFIDE OXIDOREDUCTASE DOMAIN-CONTAINING"/>
    <property type="match status" value="1"/>
</dbReference>
<feature type="domain" description="Rubredoxin binding" evidence="10">
    <location>
        <begin position="308"/>
        <end position="378"/>
    </location>
</feature>
<evidence type="ECO:0000256" key="1">
    <source>
        <dbReference type="ARBA" id="ARBA00001974"/>
    </source>
</evidence>
<dbReference type="Proteomes" id="UP000310016">
    <property type="component" value="Unassembled WGS sequence"/>
</dbReference>
<evidence type="ECO:0000256" key="5">
    <source>
        <dbReference type="ARBA" id="ARBA00022630"/>
    </source>
</evidence>
<keyword evidence="5" id="KW-0285">Flavoprotein</keyword>
<dbReference type="InterPro" id="IPR023753">
    <property type="entry name" value="FAD/NAD-binding_dom"/>
</dbReference>
<dbReference type="PRINTS" id="PR00411">
    <property type="entry name" value="PNDRDTASEI"/>
</dbReference>
<dbReference type="OrthoDB" id="9769238at2"/>
<comment type="cofactor">
    <cofactor evidence="1">
        <name>FAD</name>
        <dbReference type="ChEBI" id="CHEBI:57692"/>
    </cofactor>
</comment>
<comment type="caution">
    <text evidence="11">The sequence shown here is derived from an EMBL/GenBank/DDBJ whole genome shotgun (WGS) entry which is preliminary data.</text>
</comment>
<dbReference type="PRINTS" id="PR00368">
    <property type="entry name" value="FADPNR"/>
</dbReference>
<dbReference type="EMBL" id="SUMF01000003">
    <property type="protein sequence ID" value="TJZ76298.1"/>
    <property type="molecule type" value="Genomic_DNA"/>
</dbReference>
<dbReference type="GO" id="GO:0005737">
    <property type="term" value="C:cytoplasm"/>
    <property type="evidence" value="ECO:0007669"/>
    <property type="project" value="UniProtKB-SubCell"/>
</dbReference>
<dbReference type="Pfam" id="PF07992">
    <property type="entry name" value="Pyr_redox_2"/>
    <property type="match status" value="1"/>
</dbReference>
<dbReference type="SUPFAM" id="SSF51905">
    <property type="entry name" value="FAD/NAD(P)-binding domain"/>
    <property type="match status" value="2"/>
</dbReference>
<dbReference type="InterPro" id="IPR050260">
    <property type="entry name" value="FAD-bd_OxRdtase"/>
</dbReference>
<feature type="domain" description="FAD/NAD(P)-binding" evidence="9">
    <location>
        <begin position="5"/>
        <end position="286"/>
    </location>
</feature>
<dbReference type="Pfam" id="PF18113">
    <property type="entry name" value="Rbx_binding"/>
    <property type="match status" value="1"/>
</dbReference>
<name>A0A4V5MRH0_9NEIS</name>
<accession>A0A4V5MRH0</accession>
<evidence type="ECO:0000256" key="6">
    <source>
        <dbReference type="ARBA" id="ARBA00022827"/>
    </source>
</evidence>
<evidence type="ECO:0000313" key="11">
    <source>
        <dbReference type="EMBL" id="TJZ76298.1"/>
    </source>
</evidence>
<keyword evidence="12" id="KW-1185">Reference proteome</keyword>
<dbReference type="GO" id="GO:0016491">
    <property type="term" value="F:oxidoreductase activity"/>
    <property type="evidence" value="ECO:0007669"/>
    <property type="project" value="UniProtKB-KW"/>
</dbReference>
<keyword evidence="6" id="KW-0274">FAD</keyword>
<comment type="similarity">
    <text evidence="3">Belongs to the FAD-dependent oxidoreductase family.</text>
</comment>
<evidence type="ECO:0000259" key="9">
    <source>
        <dbReference type="Pfam" id="PF07992"/>
    </source>
</evidence>
<dbReference type="InterPro" id="IPR036188">
    <property type="entry name" value="FAD/NAD-bd_sf"/>
</dbReference>
<evidence type="ECO:0000256" key="7">
    <source>
        <dbReference type="ARBA" id="ARBA00023002"/>
    </source>
</evidence>
<evidence type="ECO:0000259" key="10">
    <source>
        <dbReference type="Pfam" id="PF18113"/>
    </source>
</evidence>
<dbReference type="InterPro" id="IPR041364">
    <property type="entry name" value="Rbx-bd"/>
</dbReference>
<proteinExistence type="inferred from homology"/>
<evidence type="ECO:0000256" key="8">
    <source>
        <dbReference type="ARBA" id="ARBA00023027"/>
    </source>
</evidence>
<dbReference type="AlphaFoldDB" id="A0A4V5MRH0"/>
<evidence type="ECO:0000256" key="2">
    <source>
        <dbReference type="ARBA" id="ARBA00004496"/>
    </source>
</evidence>
<keyword evidence="4" id="KW-0963">Cytoplasm</keyword>
<dbReference type="Gene3D" id="3.50.50.60">
    <property type="entry name" value="FAD/NAD(P)-binding domain"/>
    <property type="match status" value="2"/>
</dbReference>